<dbReference type="PANTHER" id="PTHR37479:SF1">
    <property type="entry name" value="CELL DIVISION PROTEIN FTSL"/>
    <property type="match status" value="1"/>
</dbReference>
<reference evidence="11" key="1">
    <citation type="submission" date="2016-11" db="EMBL/GenBank/DDBJ databases">
        <authorList>
            <person name="Varghese N."/>
            <person name="Submissions S."/>
        </authorList>
    </citation>
    <scope>NUCLEOTIDE SEQUENCE [LARGE SCALE GENOMIC DNA]</scope>
    <source>
        <strain evidence="11">DSM 21264</strain>
    </source>
</reference>
<dbReference type="GO" id="GO:0043093">
    <property type="term" value="P:FtsZ-dependent cytokinesis"/>
    <property type="evidence" value="ECO:0007669"/>
    <property type="project" value="UniProtKB-UniRule"/>
</dbReference>
<dbReference type="GO" id="GO:0005886">
    <property type="term" value="C:plasma membrane"/>
    <property type="evidence" value="ECO:0007669"/>
    <property type="project" value="UniProtKB-SubCell"/>
</dbReference>
<keyword evidence="6 8" id="KW-0472">Membrane</keyword>
<comment type="function">
    <text evidence="8">Essential cell division protein. May link together the upstream cell division proteins, which are predominantly cytoplasmic, with the downstream cell division proteins, which are predominantly periplasmic.</text>
</comment>
<name>A0A1M4WQG7_VIBGA</name>
<accession>A0A1M4WQG7</accession>
<evidence type="ECO:0000256" key="5">
    <source>
        <dbReference type="ARBA" id="ARBA00022989"/>
    </source>
</evidence>
<keyword evidence="4 8" id="KW-0812">Transmembrane</keyword>
<dbReference type="Proteomes" id="UP000184159">
    <property type="component" value="Unassembled WGS sequence"/>
</dbReference>
<evidence type="ECO:0000256" key="6">
    <source>
        <dbReference type="ARBA" id="ARBA00023136"/>
    </source>
</evidence>
<keyword evidence="2 8" id="KW-1003">Cell membrane</keyword>
<evidence type="ECO:0000256" key="7">
    <source>
        <dbReference type="ARBA" id="ARBA00023306"/>
    </source>
</evidence>
<keyword evidence="5 8" id="KW-1133">Transmembrane helix</keyword>
<dbReference type="InterPro" id="IPR011922">
    <property type="entry name" value="Cell_div_FtsL"/>
</dbReference>
<keyword evidence="8" id="KW-0997">Cell inner membrane</keyword>
<evidence type="ECO:0000256" key="4">
    <source>
        <dbReference type="ARBA" id="ARBA00022692"/>
    </source>
</evidence>
<comment type="similarity">
    <text evidence="8">Belongs to the FtsL family.</text>
</comment>
<organism evidence="10 11">
    <name type="scientific">Vibrio gazogenes DSM 21264 = NBRC 103151</name>
    <dbReference type="NCBI Taxonomy" id="1123492"/>
    <lineage>
        <taxon>Bacteria</taxon>
        <taxon>Pseudomonadati</taxon>
        <taxon>Pseudomonadota</taxon>
        <taxon>Gammaproteobacteria</taxon>
        <taxon>Vibrionales</taxon>
        <taxon>Vibrionaceae</taxon>
        <taxon>Vibrio</taxon>
    </lineage>
</organism>
<keyword evidence="7 8" id="KW-0131">Cell cycle</keyword>
<proteinExistence type="inferred from homology"/>
<dbReference type="GO" id="GO:0032153">
    <property type="term" value="C:cell division site"/>
    <property type="evidence" value="ECO:0007669"/>
    <property type="project" value="UniProtKB-UniRule"/>
</dbReference>
<dbReference type="RefSeq" id="WP_072955985.1">
    <property type="nucleotide sequence ID" value="NZ_FQUH01000003.1"/>
</dbReference>
<comment type="subcellular location">
    <subcellularLocation>
        <location evidence="8">Cell inner membrane</location>
        <topology evidence="8">Single-pass type II membrane protein</topology>
    </subcellularLocation>
    <subcellularLocation>
        <location evidence="1">Cell membrane</location>
        <topology evidence="1">Single-pass type II membrane protein</topology>
    </subcellularLocation>
    <text evidence="8">Localizes to the division septum where it forms a ring structure.</text>
</comment>
<comment type="subunit">
    <text evidence="8">Part of a complex composed of FtsB, FtsL and FtsQ.</text>
</comment>
<dbReference type="NCBIfam" id="TIGR02209">
    <property type="entry name" value="ftsL_broad"/>
    <property type="match status" value="1"/>
</dbReference>
<evidence type="ECO:0000256" key="9">
    <source>
        <dbReference type="NCBIfam" id="TIGR02209"/>
    </source>
</evidence>
<dbReference type="HAMAP" id="MF_00910">
    <property type="entry name" value="FtsL"/>
    <property type="match status" value="1"/>
</dbReference>
<evidence type="ECO:0000256" key="2">
    <source>
        <dbReference type="ARBA" id="ARBA00022475"/>
    </source>
</evidence>
<dbReference type="AlphaFoldDB" id="A0A1M4WQG7"/>
<feature type="transmembrane region" description="Helical" evidence="8">
    <location>
        <begin position="27"/>
        <end position="46"/>
    </location>
</feature>
<evidence type="ECO:0000256" key="3">
    <source>
        <dbReference type="ARBA" id="ARBA00022618"/>
    </source>
</evidence>
<dbReference type="PANTHER" id="PTHR37479">
    <property type="entry name" value="CELL DIVISION PROTEIN FTSL"/>
    <property type="match status" value="1"/>
</dbReference>
<dbReference type="Pfam" id="PF04999">
    <property type="entry name" value="FtsL"/>
    <property type="match status" value="1"/>
</dbReference>
<keyword evidence="11" id="KW-1185">Reference proteome</keyword>
<evidence type="ECO:0000256" key="1">
    <source>
        <dbReference type="ARBA" id="ARBA00004401"/>
    </source>
</evidence>
<evidence type="ECO:0000256" key="8">
    <source>
        <dbReference type="HAMAP-Rule" id="MF_00910"/>
    </source>
</evidence>
<keyword evidence="3 8" id="KW-0132">Cell division</keyword>
<evidence type="ECO:0000313" key="10">
    <source>
        <dbReference type="EMBL" id="SHE83466.1"/>
    </source>
</evidence>
<gene>
    <name evidence="8" type="primary">ftsL</name>
    <name evidence="10" type="ORF">SAMN02745781_00866</name>
</gene>
<dbReference type="EMBL" id="FQUH01000003">
    <property type="protein sequence ID" value="SHE83466.1"/>
    <property type="molecule type" value="Genomic_DNA"/>
</dbReference>
<protein>
    <recommendedName>
        <fullName evidence="8 9">Cell division protein FtsL</fullName>
    </recommendedName>
</protein>
<evidence type="ECO:0000313" key="11">
    <source>
        <dbReference type="Proteomes" id="UP000184159"/>
    </source>
</evidence>
<sequence>MTQTKNSQFNPNLVRLILTDLFTVGRLALFLLFIMFVTAMGIVFTTHQARLAITAREHEMVERERLDSEWRNLLLEETALSDNSRVQDLAQKDLNMIRPDADKEVVVPLK</sequence>